<feature type="domain" description="PDZ" evidence="5">
    <location>
        <begin position="146"/>
        <end position="235"/>
    </location>
</feature>
<evidence type="ECO:0000256" key="2">
    <source>
        <dbReference type="ARBA" id="ARBA00022553"/>
    </source>
</evidence>
<dbReference type="GO" id="GO:0098968">
    <property type="term" value="P:neurotransmitter receptor transport postsynaptic membrane to endosome"/>
    <property type="evidence" value="ECO:0007669"/>
    <property type="project" value="TreeGrafter"/>
</dbReference>
<sequence length="237" mass="25801">MLCAPHLRVLFFASQFPSQPILSSSSVDESVRGSEFSMGTLGRRDVPPDNGRQLPLMNGQACWTTGSSMPICSSSNMARYPSREQLIDFLVQRQTARQQGTVHRDREGAPRNPDGFFPGPAFQGAPQPNGFPTDQTQLTAVGHVEEFRVRIDKNPGLGFSITGGIGNHRNPFRPSDAGIFVMRVQPDGPACSLLLPGDKIVQANGYSFTGVEHEKAVNLLKSLNNPVELVVQRDVSV</sequence>
<dbReference type="GO" id="GO:0019901">
    <property type="term" value="F:protein kinase binding"/>
    <property type="evidence" value="ECO:0007669"/>
    <property type="project" value="TreeGrafter"/>
</dbReference>
<dbReference type="GO" id="GO:0016323">
    <property type="term" value="C:basolateral plasma membrane"/>
    <property type="evidence" value="ECO:0007669"/>
    <property type="project" value="TreeGrafter"/>
</dbReference>
<proteinExistence type="inferred from homology"/>
<keyword evidence="4" id="KW-0677">Repeat</keyword>
<dbReference type="Pfam" id="PF00595">
    <property type="entry name" value="PDZ"/>
    <property type="match status" value="1"/>
</dbReference>
<organism evidence="6 7">
    <name type="scientific">Eptatretus burgeri</name>
    <name type="common">Inshore hagfish</name>
    <dbReference type="NCBI Taxonomy" id="7764"/>
    <lineage>
        <taxon>Eukaryota</taxon>
        <taxon>Metazoa</taxon>
        <taxon>Chordata</taxon>
        <taxon>Craniata</taxon>
        <taxon>Vertebrata</taxon>
        <taxon>Cyclostomata</taxon>
        <taxon>Myxini</taxon>
        <taxon>Myxiniformes</taxon>
        <taxon>Myxinidae</taxon>
        <taxon>Eptatretinae</taxon>
        <taxon>Eptatretus</taxon>
    </lineage>
</organism>
<dbReference type="OMA" id="FTGVEHE"/>
<dbReference type="FunFam" id="2.30.42.10:FF:000036">
    <property type="entry name" value="Erbin isoform 7"/>
    <property type="match status" value="1"/>
</dbReference>
<evidence type="ECO:0000256" key="4">
    <source>
        <dbReference type="ARBA" id="ARBA00022737"/>
    </source>
</evidence>
<reference evidence="6" key="1">
    <citation type="submission" date="2025-08" db="UniProtKB">
        <authorList>
            <consortium name="Ensembl"/>
        </authorList>
    </citation>
    <scope>IDENTIFICATION</scope>
</reference>
<dbReference type="Ensembl" id="ENSEBUT00000013183.1">
    <property type="protein sequence ID" value="ENSEBUP00000012606.1"/>
    <property type="gene ID" value="ENSEBUG00000008010.1"/>
</dbReference>
<dbReference type="PANTHER" id="PTHR23119:SF50">
    <property type="entry name" value="PDZ DOMAIN-CONTAINING PROTEIN"/>
    <property type="match status" value="1"/>
</dbReference>
<dbReference type="InterPro" id="IPR001478">
    <property type="entry name" value="PDZ"/>
</dbReference>
<evidence type="ECO:0000313" key="7">
    <source>
        <dbReference type="Proteomes" id="UP000694388"/>
    </source>
</evidence>
<dbReference type="GO" id="GO:0005912">
    <property type="term" value="C:adherens junction"/>
    <property type="evidence" value="ECO:0007669"/>
    <property type="project" value="TreeGrafter"/>
</dbReference>
<dbReference type="AlphaFoldDB" id="A0A8C4WV39"/>
<dbReference type="GO" id="GO:0098887">
    <property type="term" value="P:neurotransmitter receptor transport, endosome to postsynaptic membrane"/>
    <property type="evidence" value="ECO:0007669"/>
    <property type="project" value="TreeGrafter"/>
</dbReference>
<comment type="similarity">
    <text evidence="1">Belongs to the LAP (LRR and PDZ) protein family.</text>
</comment>
<dbReference type="GO" id="GO:0045211">
    <property type="term" value="C:postsynaptic membrane"/>
    <property type="evidence" value="ECO:0007669"/>
    <property type="project" value="TreeGrafter"/>
</dbReference>
<evidence type="ECO:0000256" key="1">
    <source>
        <dbReference type="ARBA" id="ARBA00007772"/>
    </source>
</evidence>
<keyword evidence="2" id="KW-0597">Phosphoprotein</keyword>
<dbReference type="GeneTree" id="ENSGT00960000186843"/>
<evidence type="ECO:0000256" key="3">
    <source>
        <dbReference type="ARBA" id="ARBA00022614"/>
    </source>
</evidence>
<dbReference type="Proteomes" id="UP000694388">
    <property type="component" value="Unplaced"/>
</dbReference>
<accession>A0A8C4WV39</accession>
<keyword evidence="3" id="KW-0433">Leucine-rich repeat</keyword>
<dbReference type="CDD" id="cd06749">
    <property type="entry name" value="PDZ_densin_erbin-like"/>
    <property type="match status" value="1"/>
</dbReference>
<dbReference type="PANTHER" id="PTHR23119">
    <property type="entry name" value="DISCS LARGE"/>
    <property type="match status" value="1"/>
</dbReference>
<dbReference type="InterPro" id="IPR050614">
    <property type="entry name" value="Synaptic_Scaffolding_LAP-MAGUK"/>
</dbReference>
<keyword evidence="7" id="KW-1185">Reference proteome</keyword>
<dbReference type="InterPro" id="IPR036034">
    <property type="entry name" value="PDZ_sf"/>
</dbReference>
<dbReference type="SUPFAM" id="SSF50156">
    <property type="entry name" value="PDZ domain-like"/>
    <property type="match status" value="1"/>
</dbReference>
<dbReference type="GO" id="GO:0045197">
    <property type="term" value="P:establishment or maintenance of epithelial cell apical/basal polarity"/>
    <property type="evidence" value="ECO:0007669"/>
    <property type="project" value="TreeGrafter"/>
</dbReference>
<dbReference type="GO" id="GO:0098609">
    <property type="term" value="P:cell-cell adhesion"/>
    <property type="evidence" value="ECO:0007669"/>
    <property type="project" value="TreeGrafter"/>
</dbReference>
<dbReference type="SMART" id="SM00228">
    <property type="entry name" value="PDZ"/>
    <property type="match status" value="1"/>
</dbReference>
<evidence type="ECO:0000313" key="6">
    <source>
        <dbReference type="Ensembl" id="ENSEBUP00000012606.1"/>
    </source>
</evidence>
<dbReference type="GO" id="GO:0043113">
    <property type="term" value="P:receptor clustering"/>
    <property type="evidence" value="ECO:0007669"/>
    <property type="project" value="TreeGrafter"/>
</dbReference>
<evidence type="ECO:0000259" key="5">
    <source>
        <dbReference type="PROSITE" id="PS50106"/>
    </source>
</evidence>
<name>A0A8C4WV39_EPTBU</name>
<dbReference type="GO" id="GO:0014069">
    <property type="term" value="C:postsynaptic density"/>
    <property type="evidence" value="ECO:0007669"/>
    <property type="project" value="TreeGrafter"/>
</dbReference>
<dbReference type="Gene3D" id="2.30.42.10">
    <property type="match status" value="1"/>
</dbReference>
<reference evidence="6" key="2">
    <citation type="submission" date="2025-09" db="UniProtKB">
        <authorList>
            <consortium name="Ensembl"/>
        </authorList>
    </citation>
    <scope>IDENTIFICATION</scope>
</reference>
<protein>
    <recommendedName>
        <fullName evidence="5">PDZ domain-containing protein</fullName>
    </recommendedName>
</protein>
<dbReference type="PROSITE" id="PS50106">
    <property type="entry name" value="PDZ"/>
    <property type="match status" value="1"/>
</dbReference>